<dbReference type="Proteomes" id="UP000823775">
    <property type="component" value="Unassembled WGS sequence"/>
</dbReference>
<evidence type="ECO:0000313" key="3">
    <source>
        <dbReference type="Proteomes" id="UP000823775"/>
    </source>
</evidence>
<name>A0ABS8TKE2_DATST</name>
<sequence>TEFNDSVDEDVGINSDGNIKNEANLNFERVDTDMSISQSNRDVIPDEDDSDVDEELRFFR</sequence>
<feature type="region of interest" description="Disordered" evidence="1">
    <location>
        <begin position="32"/>
        <end position="60"/>
    </location>
</feature>
<evidence type="ECO:0000256" key="1">
    <source>
        <dbReference type="SAM" id="MobiDB-lite"/>
    </source>
</evidence>
<evidence type="ECO:0000313" key="2">
    <source>
        <dbReference type="EMBL" id="MCD7471318.1"/>
    </source>
</evidence>
<comment type="caution">
    <text evidence="2">The sequence shown here is derived from an EMBL/GenBank/DDBJ whole genome shotgun (WGS) entry which is preliminary data.</text>
</comment>
<feature type="compositionally biased region" description="Acidic residues" evidence="1">
    <location>
        <begin position="45"/>
        <end position="54"/>
    </location>
</feature>
<dbReference type="EMBL" id="JACEIK010001667">
    <property type="protein sequence ID" value="MCD7471318.1"/>
    <property type="molecule type" value="Genomic_DNA"/>
</dbReference>
<feature type="non-terminal residue" evidence="2">
    <location>
        <position position="60"/>
    </location>
</feature>
<reference evidence="2 3" key="1">
    <citation type="journal article" date="2021" name="BMC Genomics">
        <title>Datura genome reveals duplications of psychoactive alkaloid biosynthetic genes and high mutation rate following tissue culture.</title>
        <authorList>
            <person name="Rajewski A."/>
            <person name="Carter-House D."/>
            <person name="Stajich J."/>
            <person name="Litt A."/>
        </authorList>
    </citation>
    <scope>NUCLEOTIDE SEQUENCE [LARGE SCALE GENOMIC DNA]</scope>
    <source>
        <strain evidence="2">AR-01</strain>
    </source>
</reference>
<accession>A0ABS8TKE2</accession>
<protein>
    <submittedName>
        <fullName evidence="2">Uncharacterized protein</fullName>
    </submittedName>
</protein>
<organism evidence="2 3">
    <name type="scientific">Datura stramonium</name>
    <name type="common">Jimsonweed</name>
    <name type="synonym">Common thornapple</name>
    <dbReference type="NCBI Taxonomy" id="4076"/>
    <lineage>
        <taxon>Eukaryota</taxon>
        <taxon>Viridiplantae</taxon>
        <taxon>Streptophyta</taxon>
        <taxon>Embryophyta</taxon>
        <taxon>Tracheophyta</taxon>
        <taxon>Spermatophyta</taxon>
        <taxon>Magnoliopsida</taxon>
        <taxon>eudicotyledons</taxon>
        <taxon>Gunneridae</taxon>
        <taxon>Pentapetalae</taxon>
        <taxon>asterids</taxon>
        <taxon>lamiids</taxon>
        <taxon>Solanales</taxon>
        <taxon>Solanaceae</taxon>
        <taxon>Solanoideae</taxon>
        <taxon>Datureae</taxon>
        <taxon>Datura</taxon>
    </lineage>
</organism>
<proteinExistence type="predicted"/>
<feature type="non-terminal residue" evidence="2">
    <location>
        <position position="1"/>
    </location>
</feature>
<keyword evidence="3" id="KW-1185">Reference proteome</keyword>
<gene>
    <name evidence="2" type="ORF">HAX54_011659</name>
</gene>